<dbReference type="STRING" id="1440774.Y900_007315"/>
<dbReference type="EMBL" id="JALN02000001">
    <property type="protein sequence ID" value="KDE98758.1"/>
    <property type="molecule type" value="Genomic_DNA"/>
</dbReference>
<dbReference type="InterPro" id="IPR016032">
    <property type="entry name" value="Sig_transdc_resp-reg_C-effctor"/>
</dbReference>
<dbReference type="CDD" id="cd06170">
    <property type="entry name" value="LuxR_C_like"/>
    <property type="match status" value="1"/>
</dbReference>
<dbReference type="AlphaFoldDB" id="A0A064CJ43"/>
<dbReference type="eggNOG" id="COG2909">
    <property type="taxonomic scope" value="Bacteria"/>
</dbReference>
<sequence>MRTGWQLLERPAKHEVIKAALADSEASGVVITGAAGVGKTTLARSVTSALPGRARWAACTTSSSSIPLGAFAQWVTPTEARDPIELLFSARRSLLADGPAVIGVDDAHLLDQLSATLLHQIAVERTGSIVATVRSGEPVPDSVMTLWKDGYLHRIDLEPFSREECIALVESVLGGTLEELSANVIWSQSGGNPLFLRHMVETALETGTLSEVKGVWQLRGATTVSSGLATLLESRFDHADPDAVTALRLLSLCEPLDLDALVELAGEQAIDAAEKAQLIRIDRDGPTLAARISHPLYGDVIRRQIGTASARMLRGRIVTVLNRRKPTSVAGRIRLAELYLDSDQTADTGLLVAAAKDAVSLANAPLGERLARTAFEREIGMRPAHLLSRALMWQGRPVEADEILARFDPDDLDEGQLLLWGVPRASIVFWSLGEVTRAYEVMELLRSRVTHPVLRPMVDAADAAFTIFENKLPEGLAKAQAVLSDPAAPEQAVETAAFAAGMAMPLAGRGDEFTAIMARCFDTQKSTDGLIRMLARYGEVLALVHTGELDKAEMHAANYAEFSSSGEFLGWAIAKTMSGLVATYRGRFADAIPTLEQAMAAFNAENSLPWRLPGRLLLARAYAGLGRADDAERVLAEAAEHVGPSVALFDPQVLVSKAWIAAARGGGRRAVELSRAAADVAHRSGQLAVEAEALHDAARFGDRRLANRLQSLVAGVDGPLPQLYARHAAAVADSDGDALDAVSLEFERAGLLLSAADAAAQAAASHKQRHDRRREIESVTRAMCLVATCGGASSPAIRAAARPLPVTARELEVAELVAAGLSNREIAHQLSVSVRTVEGHVYRACLKLGVSDRDGLAAIIRPRGTRDPQS</sequence>
<evidence type="ECO:0000256" key="1">
    <source>
        <dbReference type="ARBA" id="ARBA00023015"/>
    </source>
</evidence>
<dbReference type="Gene3D" id="1.10.10.10">
    <property type="entry name" value="Winged helix-like DNA-binding domain superfamily/Winged helix DNA-binding domain"/>
    <property type="match status" value="1"/>
</dbReference>
<dbReference type="Pfam" id="PF14559">
    <property type="entry name" value="TPR_19"/>
    <property type="match status" value="1"/>
</dbReference>
<dbReference type="InterPro" id="IPR027417">
    <property type="entry name" value="P-loop_NTPase"/>
</dbReference>
<keyword evidence="6" id="KW-1185">Reference proteome</keyword>
<dbReference type="OrthoDB" id="3197423at2"/>
<dbReference type="GO" id="GO:0006355">
    <property type="term" value="P:regulation of DNA-templated transcription"/>
    <property type="evidence" value="ECO:0007669"/>
    <property type="project" value="InterPro"/>
</dbReference>
<dbReference type="PROSITE" id="PS00622">
    <property type="entry name" value="HTH_LUXR_1"/>
    <property type="match status" value="1"/>
</dbReference>
<proteinExistence type="predicted"/>
<comment type="caution">
    <text evidence="5">The sequence shown here is derived from an EMBL/GenBank/DDBJ whole genome shotgun (WGS) entry which is preliminary data.</text>
</comment>
<dbReference type="SUPFAM" id="SSF48452">
    <property type="entry name" value="TPR-like"/>
    <property type="match status" value="1"/>
</dbReference>
<evidence type="ECO:0000313" key="6">
    <source>
        <dbReference type="Proteomes" id="UP000022835"/>
    </source>
</evidence>
<evidence type="ECO:0000313" key="5">
    <source>
        <dbReference type="EMBL" id="KDE98758.1"/>
    </source>
</evidence>
<dbReference type="PANTHER" id="PTHR44688:SF16">
    <property type="entry name" value="DNA-BINDING TRANSCRIPTIONAL ACTIVATOR DEVR_DOSR"/>
    <property type="match status" value="1"/>
</dbReference>
<dbReference type="GO" id="GO:0003677">
    <property type="term" value="F:DNA binding"/>
    <property type="evidence" value="ECO:0007669"/>
    <property type="project" value="UniProtKB-KW"/>
</dbReference>
<dbReference type="InterPro" id="IPR036388">
    <property type="entry name" value="WH-like_DNA-bd_sf"/>
</dbReference>
<dbReference type="InterPro" id="IPR000792">
    <property type="entry name" value="Tscrpt_reg_LuxR_C"/>
</dbReference>
<protein>
    <submittedName>
        <fullName evidence="5">LuxR family transcriptional regulator</fullName>
    </submittedName>
</protein>
<dbReference type="RefSeq" id="WP_036340653.1">
    <property type="nucleotide sequence ID" value="NZ_JALN02000001.1"/>
</dbReference>
<dbReference type="PANTHER" id="PTHR44688">
    <property type="entry name" value="DNA-BINDING TRANSCRIPTIONAL ACTIVATOR DEVR_DOSR"/>
    <property type="match status" value="1"/>
</dbReference>
<feature type="domain" description="HTH luxR-type" evidence="4">
    <location>
        <begin position="799"/>
        <end position="864"/>
    </location>
</feature>
<dbReference type="Pfam" id="PF00196">
    <property type="entry name" value="GerE"/>
    <property type="match status" value="1"/>
</dbReference>
<gene>
    <name evidence="5" type="ORF">Y900_007315</name>
</gene>
<keyword evidence="2" id="KW-0238">DNA-binding</keyword>
<dbReference type="Gene3D" id="1.25.40.10">
    <property type="entry name" value="Tetratricopeptide repeat domain"/>
    <property type="match status" value="1"/>
</dbReference>
<dbReference type="SUPFAM" id="SSF46894">
    <property type="entry name" value="C-terminal effector domain of the bipartite response regulators"/>
    <property type="match status" value="1"/>
</dbReference>
<evidence type="ECO:0000256" key="3">
    <source>
        <dbReference type="ARBA" id="ARBA00023163"/>
    </source>
</evidence>
<dbReference type="SMART" id="SM00421">
    <property type="entry name" value="HTH_LUXR"/>
    <property type="match status" value="1"/>
</dbReference>
<evidence type="ECO:0000256" key="2">
    <source>
        <dbReference type="ARBA" id="ARBA00023125"/>
    </source>
</evidence>
<dbReference type="SUPFAM" id="SSF52540">
    <property type="entry name" value="P-loop containing nucleoside triphosphate hydrolases"/>
    <property type="match status" value="1"/>
</dbReference>
<keyword evidence="3" id="KW-0804">Transcription</keyword>
<evidence type="ECO:0000259" key="4">
    <source>
        <dbReference type="PROSITE" id="PS50043"/>
    </source>
</evidence>
<name>A0A064CJ43_9MYCO</name>
<accession>A0A064CJ43</accession>
<keyword evidence="1" id="KW-0805">Transcription regulation</keyword>
<dbReference type="Gene3D" id="3.40.50.300">
    <property type="entry name" value="P-loop containing nucleotide triphosphate hydrolases"/>
    <property type="match status" value="1"/>
</dbReference>
<dbReference type="PROSITE" id="PS50043">
    <property type="entry name" value="HTH_LUXR_2"/>
    <property type="match status" value="1"/>
</dbReference>
<dbReference type="PRINTS" id="PR00038">
    <property type="entry name" value="HTHLUXR"/>
</dbReference>
<dbReference type="Proteomes" id="UP000022835">
    <property type="component" value="Unassembled WGS sequence"/>
</dbReference>
<dbReference type="InterPro" id="IPR011990">
    <property type="entry name" value="TPR-like_helical_dom_sf"/>
</dbReference>
<reference evidence="5" key="1">
    <citation type="submission" date="2014-05" db="EMBL/GenBank/DDBJ databases">
        <title>Genome sequence of Mycobacterium aromaticivorans strain JS19b1T (= DSM 45407T).</title>
        <authorList>
            <person name="Kwak Y."/>
            <person name="Park G.-S."/>
            <person name="Li Q.X."/>
            <person name="Lee S.-E."/>
            <person name="Shin J.-H."/>
        </authorList>
    </citation>
    <scope>NUCLEOTIDE SEQUENCE [LARGE SCALE GENOMIC DNA]</scope>
    <source>
        <strain evidence="5">JS19b1</strain>
    </source>
</reference>
<organism evidence="5 6">
    <name type="scientific">Mycolicibacterium aromaticivorans JS19b1 = JCM 16368</name>
    <dbReference type="NCBI Taxonomy" id="1440774"/>
    <lineage>
        <taxon>Bacteria</taxon>
        <taxon>Bacillati</taxon>
        <taxon>Actinomycetota</taxon>
        <taxon>Actinomycetes</taxon>
        <taxon>Mycobacteriales</taxon>
        <taxon>Mycobacteriaceae</taxon>
        <taxon>Mycolicibacterium</taxon>
    </lineage>
</organism>